<evidence type="ECO:0000313" key="3">
    <source>
        <dbReference type="Proteomes" id="UP000716291"/>
    </source>
</evidence>
<reference evidence="2" key="1">
    <citation type="journal article" date="2020" name="Microb. Genom.">
        <title>Genetic diversity of clinical and environmental Mucorales isolates obtained from an investigation of mucormycosis cases among solid organ transplant recipients.</title>
        <authorList>
            <person name="Nguyen M.H."/>
            <person name="Kaul D."/>
            <person name="Muto C."/>
            <person name="Cheng S.J."/>
            <person name="Richter R.A."/>
            <person name="Bruno V.M."/>
            <person name="Liu G."/>
            <person name="Beyhan S."/>
            <person name="Sundermann A.J."/>
            <person name="Mounaud S."/>
            <person name="Pasculle A.W."/>
            <person name="Nierman W.C."/>
            <person name="Driscoll E."/>
            <person name="Cumbie R."/>
            <person name="Clancy C.J."/>
            <person name="Dupont C.L."/>
        </authorList>
    </citation>
    <scope>NUCLEOTIDE SEQUENCE</scope>
    <source>
        <strain evidence="2">GL11</strain>
    </source>
</reference>
<dbReference type="AlphaFoldDB" id="A0A9P6WRJ3"/>
<evidence type="ECO:0000256" key="1">
    <source>
        <dbReference type="SAM" id="MobiDB-lite"/>
    </source>
</evidence>
<feature type="compositionally biased region" description="Low complexity" evidence="1">
    <location>
        <begin position="24"/>
        <end position="33"/>
    </location>
</feature>
<dbReference type="Proteomes" id="UP000716291">
    <property type="component" value="Unassembled WGS sequence"/>
</dbReference>
<protein>
    <submittedName>
        <fullName evidence="2">Uncharacterized protein</fullName>
    </submittedName>
</protein>
<name>A0A9P6WRJ3_RHIOR</name>
<feature type="compositionally biased region" description="Pro residues" evidence="1">
    <location>
        <begin position="10"/>
        <end position="23"/>
    </location>
</feature>
<evidence type="ECO:0000313" key="2">
    <source>
        <dbReference type="EMBL" id="KAG1273093.1"/>
    </source>
</evidence>
<feature type="region of interest" description="Disordered" evidence="1">
    <location>
        <begin position="1"/>
        <end position="57"/>
    </location>
</feature>
<dbReference type="EMBL" id="JAANQT010013690">
    <property type="protein sequence ID" value="KAG1273093.1"/>
    <property type="molecule type" value="Genomic_DNA"/>
</dbReference>
<organism evidence="2 3">
    <name type="scientific">Rhizopus oryzae</name>
    <name type="common">Mucormycosis agent</name>
    <name type="synonym">Rhizopus arrhizus var. delemar</name>
    <dbReference type="NCBI Taxonomy" id="64495"/>
    <lineage>
        <taxon>Eukaryota</taxon>
        <taxon>Fungi</taxon>
        <taxon>Fungi incertae sedis</taxon>
        <taxon>Mucoromycota</taxon>
        <taxon>Mucoromycotina</taxon>
        <taxon>Mucoromycetes</taxon>
        <taxon>Mucorales</taxon>
        <taxon>Mucorineae</taxon>
        <taxon>Rhizopodaceae</taxon>
        <taxon>Rhizopus</taxon>
    </lineage>
</organism>
<sequence>MGPLENLCPPCSPWGPAPPPPAGPGRAASPPNSVLNAAPPGPGARVPVDGSRSATGAGARRLLRRRFAHTLLRGTGLGCLLRGGTA</sequence>
<proteinExistence type="predicted"/>
<keyword evidence="3" id="KW-1185">Reference proteome</keyword>
<accession>A0A9P6WRJ3</accession>
<gene>
    <name evidence="2" type="ORF">G6F64_015416</name>
</gene>
<comment type="caution">
    <text evidence="2">The sequence shown here is derived from an EMBL/GenBank/DDBJ whole genome shotgun (WGS) entry which is preliminary data.</text>
</comment>